<evidence type="ECO:0000313" key="1">
    <source>
        <dbReference type="EMBL" id="SMH71234.1"/>
    </source>
</evidence>
<proteinExistence type="predicted"/>
<dbReference type="CDD" id="cd22231">
    <property type="entry name" value="RHH_NikR_HicB-like"/>
    <property type="match status" value="1"/>
</dbReference>
<dbReference type="SUPFAM" id="SSF47598">
    <property type="entry name" value="Ribbon-helix-helix"/>
    <property type="match status" value="1"/>
</dbReference>
<organism evidence="1 2">
    <name type="scientific">Candidatus Nitrosotalea okcheonensis</name>
    <dbReference type="NCBI Taxonomy" id="1903276"/>
    <lineage>
        <taxon>Archaea</taxon>
        <taxon>Nitrososphaerota</taxon>
        <taxon>Nitrososphaeria</taxon>
        <taxon>Nitrosotaleales</taxon>
        <taxon>Nitrosotaleaceae</taxon>
        <taxon>Nitrosotalea</taxon>
    </lineage>
</organism>
<dbReference type="InterPro" id="IPR010985">
    <property type="entry name" value="Ribbon_hlx_hlx"/>
</dbReference>
<name>A0A2H1FEP1_9ARCH</name>
<dbReference type="Proteomes" id="UP000230607">
    <property type="component" value="Chromosome 1"/>
</dbReference>
<protein>
    <recommendedName>
        <fullName evidence="3">Ribbon-helix-helix protein CopG domain-containing protein</fullName>
    </recommendedName>
</protein>
<evidence type="ECO:0008006" key="3">
    <source>
        <dbReference type="Google" id="ProtNLM"/>
    </source>
</evidence>
<gene>
    <name evidence="1" type="ORF">NCS_11041</name>
</gene>
<sequence>MNRYYIVILLAKMKLTISIDAELVKWIDQQIKEKVFSSRSHGFEYAVSKLKKSHS</sequence>
<reference evidence="2" key="1">
    <citation type="submission" date="2017-03" db="EMBL/GenBank/DDBJ databases">
        <authorList>
            <person name="Herbold C."/>
        </authorList>
    </citation>
    <scope>NUCLEOTIDE SEQUENCE [LARGE SCALE GENOMIC DNA]</scope>
</reference>
<keyword evidence="2" id="KW-1185">Reference proteome</keyword>
<dbReference type="Gene3D" id="1.10.1220.10">
    <property type="entry name" value="Met repressor-like"/>
    <property type="match status" value="1"/>
</dbReference>
<dbReference type="InterPro" id="IPR013321">
    <property type="entry name" value="Arc_rbn_hlx_hlx"/>
</dbReference>
<evidence type="ECO:0000313" key="2">
    <source>
        <dbReference type="Proteomes" id="UP000230607"/>
    </source>
</evidence>
<dbReference type="EMBL" id="LT841358">
    <property type="protein sequence ID" value="SMH71234.1"/>
    <property type="molecule type" value="Genomic_DNA"/>
</dbReference>
<dbReference type="AlphaFoldDB" id="A0A2H1FEP1"/>
<accession>A0A2H1FEP1</accession>
<dbReference type="GO" id="GO:0006355">
    <property type="term" value="P:regulation of DNA-templated transcription"/>
    <property type="evidence" value="ECO:0007669"/>
    <property type="project" value="InterPro"/>
</dbReference>